<reference evidence="1" key="1">
    <citation type="submission" date="2021-06" db="EMBL/GenBank/DDBJ databases">
        <authorList>
            <person name="Kallberg Y."/>
            <person name="Tangrot J."/>
            <person name="Rosling A."/>
        </authorList>
    </citation>
    <scope>NUCLEOTIDE SEQUENCE</scope>
    <source>
        <strain evidence="1">MA461A</strain>
    </source>
</reference>
<dbReference type="EMBL" id="CAJVQC010054353">
    <property type="protein sequence ID" value="CAG8794079.1"/>
    <property type="molecule type" value="Genomic_DNA"/>
</dbReference>
<name>A0ACA9RHW8_9GLOM</name>
<evidence type="ECO:0000313" key="1">
    <source>
        <dbReference type="EMBL" id="CAG8794079.1"/>
    </source>
</evidence>
<sequence>TEELAALETLDNGQTLSTAKFIDVIETDPSQFAYTRHEPIGVCAAIIPWNFPI</sequence>
<organism evidence="1 2">
    <name type="scientific">Racocetra persica</name>
    <dbReference type="NCBI Taxonomy" id="160502"/>
    <lineage>
        <taxon>Eukaryota</taxon>
        <taxon>Fungi</taxon>
        <taxon>Fungi incertae sedis</taxon>
        <taxon>Mucoromycota</taxon>
        <taxon>Glomeromycotina</taxon>
        <taxon>Glomeromycetes</taxon>
        <taxon>Diversisporales</taxon>
        <taxon>Gigasporaceae</taxon>
        <taxon>Racocetra</taxon>
    </lineage>
</organism>
<accession>A0ACA9RHW8</accession>
<comment type="caution">
    <text evidence="1">The sequence shown here is derived from an EMBL/GenBank/DDBJ whole genome shotgun (WGS) entry which is preliminary data.</text>
</comment>
<gene>
    <name evidence="1" type="ORF">RPERSI_LOCUS19685</name>
</gene>
<feature type="non-terminal residue" evidence="1">
    <location>
        <position position="53"/>
    </location>
</feature>
<evidence type="ECO:0000313" key="2">
    <source>
        <dbReference type="Proteomes" id="UP000789920"/>
    </source>
</evidence>
<dbReference type="Proteomes" id="UP000789920">
    <property type="component" value="Unassembled WGS sequence"/>
</dbReference>
<keyword evidence="2" id="KW-1185">Reference proteome</keyword>
<proteinExistence type="predicted"/>
<protein>
    <submittedName>
        <fullName evidence="1">4029_t:CDS:1</fullName>
    </submittedName>
</protein>
<feature type="non-terminal residue" evidence="1">
    <location>
        <position position="1"/>
    </location>
</feature>